<reference evidence="1" key="1">
    <citation type="journal article" date="2014" name="Front. Microbiol.">
        <title>High frequency of phylogenetically diverse reductive dehalogenase-homologous genes in deep subseafloor sedimentary metagenomes.</title>
        <authorList>
            <person name="Kawai M."/>
            <person name="Futagami T."/>
            <person name="Toyoda A."/>
            <person name="Takaki Y."/>
            <person name="Nishi S."/>
            <person name="Hori S."/>
            <person name="Arai W."/>
            <person name="Tsubouchi T."/>
            <person name="Morono Y."/>
            <person name="Uchiyama I."/>
            <person name="Ito T."/>
            <person name="Fujiyama A."/>
            <person name="Inagaki F."/>
            <person name="Takami H."/>
        </authorList>
    </citation>
    <scope>NUCLEOTIDE SEQUENCE</scope>
    <source>
        <strain evidence="1">Expedition CK06-06</strain>
    </source>
</reference>
<dbReference type="InterPro" id="IPR003737">
    <property type="entry name" value="GlcNAc_PI_deacetylase-related"/>
</dbReference>
<dbReference type="AlphaFoldDB" id="X1CTN1"/>
<organism evidence="1">
    <name type="scientific">marine sediment metagenome</name>
    <dbReference type="NCBI Taxonomy" id="412755"/>
    <lineage>
        <taxon>unclassified sequences</taxon>
        <taxon>metagenomes</taxon>
        <taxon>ecological metagenomes</taxon>
    </lineage>
</organism>
<comment type="caution">
    <text evidence="1">The sequence shown here is derived from an EMBL/GenBank/DDBJ whole genome shotgun (WGS) entry which is preliminary data.</text>
</comment>
<dbReference type="Pfam" id="PF02585">
    <property type="entry name" value="PIG-L"/>
    <property type="match status" value="1"/>
</dbReference>
<name>X1CTN1_9ZZZZ</name>
<dbReference type="InterPro" id="IPR024078">
    <property type="entry name" value="LmbE-like_dom_sf"/>
</dbReference>
<dbReference type="Gene3D" id="3.40.50.10320">
    <property type="entry name" value="LmbE-like"/>
    <property type="match status" value="1"/>
</dbReference>
<dbReference type="EMBL" id="BART01016903">
    <property type="protein sequence ID" value="GAG87571.1"/>
    <property type="molecule type" value="Genomic_DNA"/>
</dbReference>
<protein>
    <recommendedName>
        <fullName evidence="2">LmbE family protein</fullName>
    </recommendedName>
</protein>
<dbReference type="SUPFAM" id="SSF102588">
    <property type="entry name" value="LmbE-like"/>
    <property type="match status" value="1"/>
</dbReference>
<evidence type="ECO:0000313" key="1">
    <source>
        <dbReference type="EMBL" id="GAG87571.1"/>
    </source>
</evidence>
<evidence type="ECO:0008006" key="2">
    <source>
        <dbReference type="Google" id="ProtNLM"/>
    </source>
</evidence>
<accession>X1CTN1</accession>
<gene>
    <name evidence="1" type="ORF">S01H4_32355</name>
</gene>
<sequence length="69" mass="7547">MKVLAISAHPDDLELLCAGTLVKFKKQGAEVFTCHVCDGNKGSKVYSSEELVKIRRKEALESVKLIVAT</sequence>
<proteinExistence type="predicted"/>